<dbReference type="Pfam" id="PF09194">
    <property type="entry name" value="Endonuc-BsobI"/>
    <property type="match status" value="1"/>
</dbReference>
<reference evidence="1 2" key="1">
    <citation type="submission" date="2016-11" db="EMBL/GenBank/DDBJ databases">
        <title>Comparative genomics of Bartonella apis.</title>
        <authorList>
            <person name="Engel P."/>
        </authorList>
    </citation>
    <scope>NUCLEOTIDE SEQUENCE [LARGE SCALE GENOMIC DNA]</scope>
    <source>
        <strain evidence="1 2">BBC0122</strain>
    </source>
</reference>
<dbReference type="InterPro" id="IPR011335">
    <property type="entry name" value="Restrct_endonuc-II-like"/>
</dbReference>
<dbReference type="Gene3D" id="3.40.91.10">
    <property type="match status" value="1"/>
</dbReference>
<dbReference type="AlphaFoldDB" id="A0A1U9MFE4"/>
<dbReference type="Gene3D" id="1.10.238.90">
    <property type="entry name" value="Restriction endonuclease BsobI, helical domain"/>
    <property type="match status" value="1"/>
</dbReference>
<evidence type="ECO:0000313" key="2">
    <source>
        <dbReference type="Proteomes" id="UP000189632"/>
    </source>
</evidence>
<dbReference type="EC" id="3.1.21.4" evidence="1"/>
<dbReference type="OrthoDB" id="1551434at2"/>
<protein>
    <submittedName>
        <fullName evidence="1">Type II restriction enzyme</fullName>
        <ecNumber evidence="1">3.1.21.4</ecNumber>
    </submittedName>
</protein>
<organism evidence="1 2">
    <name type="scientific">Bartonella choladocola</name>
    <dbReference type="NCBI Taxonomy" id="2750995"/>
    <lineage>
        <taxon>Bacteria</taxon>
        <taxon>Pseudomonadati</taxon>
        <taxon>Pseudomonadota</taxon>
        <taxon>Alphaproteobacteria</taxon>
        <taxon>Hyphomicrobiales</taxon>
        <taxon>Bartonellaceae</taxon>
        <taxon>Bartonella</taxon>
    </lineage>
</organism>
<proteinExistence type="predicted"/>
<dbReference type="EMBL" id="CP015625">
    <property type="protein sequence ID" value="AQT46381.1"/>
    <property type="molecule type" value="Genomic_DNA"/>
</dbReference>
<dbReference type="InterPro" id="IPR015277">
    <property type="entry name" value="Restrct_endonuc_II_AvaI/BsoBI"/>
</dbReference>
<name>A0A1U9MFE4_9HYPH</name>
<dbReference type="SUPFAM" id="SSF52980">
    <property type="entry name" value="Restriction endonuclease-like"/>
    <property type="match status" value="1"/>
</dbReference>
<dbReference type="GO" id="GO:0009036">
    <property type="term" value="F:type II site-specific deoxyribonuclease activity"/>
    <property type="evidence" value="ECO:0007669"/>
    <property type="project" value="UniProtKB-EC"/>
</dbReference>
<sequence length="321" mass="35808">MNAYQYTDHIDGAKSLITSHEATRAGFISLALEKNRKATPFIEEAKFLKITALKANKPSDLLGVNSIRNSLLTAAGISDKAAKHLNETDRIEAIKGLIDNFLEPAGTNFVDELVFRFLLTRGDTLGGSMRNLAGSLGERKLSRGILSALTLEGRNYEWLHSKSRKWIEQSPDDSDIELNMKGLHWLTDGRSRTLLYNLNVPIVKKNVDLCLFDNNYNMYNYSSSSCQYCPENFLALGELKGGIDPAGADEHWKTAVSALNRIRNAFTKGGFSPYIFFVGAAIELSMAEEMYQYLQSGILDNVANLTKEEHIVSICNWLINI</sequence>
<dbReference type="CDD" id="cd22315">
    <property type="entry name" value="BsoBI-like"/>
    <property type="match status" value="1"/>
</dbReference>
<dbReference type="Proteomes" id="UP000189632">
    <property type="component" value="Chromosome"/>
</dbReference>
<gene>
    <name evidence="1" type="ORF">BBC0122_002420</name>
</gene>
<keyword evidence="2" id="KW-1185">Reference proteome</keyword>
<dbReference type="GO" id="GO:0003677">
    <property type="term" value="F:DNA binding"/>
    <property type="evidence" value="ECO:0007669"/>
    <property type="project" value="InterPro"/>
</dbReference>
<dbReference type="KEGG" id="bapi:BBC0122_002420"/>
<keyword evidence="1" id="KW-0378">Hydrolase</keyword>
<dbReference type="REBASE" id="190893">
    <property type="entry name" value="Bap122ORF2430P"/>
</dbReference>
<accession>A0A1U9MFE4</accession>
<dbReference type="InterPro" id="IPR043091">
    <property type="entry name" value="Restr_endonucII_AvaI/BsoBI_hel"/>
</dbReference>
<evidence type="ECO:0000313" key="1">
    <source>
        <dbReference type="EMBL" id="AQT46381.1"/>
    </source>
</evidence>
<dbReference type="GO" id="GO:0009307">
    <property type="term" value="P:DNA restriction-modification system"/>
    <property type="evidence" value="ECO:0007669"/>
    <property type="project" value="InterPro"/>
</dbReference>